<comment type="similarity">
    <text evidence="1">Belongs to the GSP J family.</text>
</comment>
<accession>A0ABP3R4R5</accession>
<dbReference type="NCBIfam" id="TIGR02532">
    <property type="entry name" value="IV_pilin_GFxxxE"/>
    <property type="match status" value="1"/>
</dbReference>
<organism evidence="3 4">
    <name type="scientific">Craurococcus roseus</name>
    <dbReference type="NCBI Taxonomy" id="77585"/>
    <lineage>
        <taxon>Bacteria</taxon>
        <taxon>Pseudomonadati</taxon>
        <taxon>Pseudomonadota</taxon>
        <taxon>Alphaproteobacteria</taxon>
        <taxon>Acetobacterales</taxon>
        <taxon>Acetobacteraceae</taxon>
        <taxon>Craurococcus</taxon>
    </lineage>
</organism>
<comment type="caution">
    <text evidence="3">The sequence shown here is derived from an EMBL/GenBank/DDBJ whole genome shotgun (WGS) entry which is preliminary data.</text>
</comment>
<evidence type="ECO:0000256" key="1">
    <source>
        <dbReference type="ARBA" id="ARBA00011084"/>
    </source>
</evidence>
<evidence type="ECO:0000256" key="2">
    <source>
        <dbReference type="ARBA" id="ARBA00021539"/>
    </source>
</evidence>
<evidence type="ECO:0000313" key="4">
    <source>
        <dbReference type="Proteomes" id="UP001501588"/>
    </source>
</evidence>
<dbReference type="InterPro" id="IPR012902">
    <property type="entry name" value="N_methyl_site"/>
</dbReference>
<dbReference type="InterPro" id="IPR045584">
    <property type="entry name" value="Pilin-like"/>
</dbReference>
<dbReference type="Proteomes" id="UP001501588">
    <property type="component" value="Unassembled WGS sequence"/>
</dbReference>
<protein>
    <recommendedName>
        <fullName evidence="2">Type II secretion system protein J</fullName>
    </recommendedName>
</protein>
<name>A0ABP3R4R5_9PROT</name>
<gene>
    <name evidence="3" type="ORF">GCM10009416_43720</name>
</gene>
<dbReference type="RefSeq" id="WP_343897544.1">
    <property type="nucleotide sequence ID" value="NZ_BAAAFZ010000076.1"/>
</dbReference>
<sequence length="200" mass="20868">MTRPGLTLVETLVGLALLGLVSALGLSALGLVGRAGHAAATDATAVALAQDLLRLRLRSAVPVLAEGPGDRPVLLFEGGSERVAFVSELPPRFGVAGNALVELRREANALTLRWRPLRGAAEGEGAAGRGLLDGVAAVRLRYFGAPRGREEPGWRETWTEAAVLPAAVAVEVDFAQGDTRHWPKLVVAPRLAVVAEAPSP</sequence>
<evidence type="ECO:0000313" key="3">
    <source>
        <dbReference type="EMBL" id="GAA0601081.1"/>
    </source>
</evidence>
<proteinExistence type="inferred from homology"/>
<dbReference type="Pfam" id="PF11612">
    <property type="entry name" value="T2SSJ"/>
    <property type="match status" value="1"/>
</dbReference>
<reference evidence="4" key="1">
    <citation type="journal article" date="2019" name="Int. J. Syst. Evol. Microbiol.">
        <title>The Global Catalogue of Microorganisms (GCM) 10K type strain sequencing project: providing services to taxonomists for standard genome sequencing and annotation.</title>
        <authorList>
            <consortium name="The Broad Institute Genomics Platform"/>
            <consortium name="The Broad Institute Genome Sequencing Center for Infectious Disease"/>
            <person name="Wu L."/>
            <person name="Ma J."/>
        </authorList>
    </citation>
    <scope>NUCLEOTIDE SEQUENCE [LARGE SCALE GENOMIC DNA]</scope>
    <source>
        <strain evidence="4">JCM 9933</strain>
    </source>
</reference>
<dbReference type="InterPro" id="IPR010055">
    <property type="entry name" value="T2SS_protein-GspJ"/>
</dbReference>
<keyword evidence="4" id="KW-1185">Reference proteome</keyword>
<dbReference type="SUPFAM" id="SSF54523">
    <property type="entry name" value="Pili subunits"/>
    <property type="match status" value="1"/>
</dbReference>
<dbReference type="EMBL" id="BAAAFZ010000076">
    <property type="protein sequence ID" value="GAA0601081.1"/>
    <property type="molecule type" value="Genomic_DNA"/>
</dbReference>